<accession>A0A897MSI4</accession>
<feature type="transmembrane region" description="Helical" evidence="1">
    <location>
        <begin position="73"/>
        <end position="98"/>
    </location>
</feature>
<gene>
    <name evidence="2" type="ORF">AArcS_2245</name>
</gene>
<name>A0A897MSI4_9EURY</name>
<dbReference type="AlphaFoldDB" id="A0A897MSI4"/>
<proteinExistence type="predicted"/>
<reference evidence="2" key="1">
    <citation type="submission" date="2020-11" db="EMBL/GenBank/DDBJ databases">
        <title>Carbohydrate-dependent, anaerobic sulfur respiration: A novel catabolism in halophilic archaea.</title>
        <authorList>
            <person name="Sorokin D.Y."/>
            <person name="Messina E."/>
            <person name="Smedile F."/>
            <person name="La Cono V."/>
            <person name="Hallsworth J.E."/>
            <person name="Yakimov M.M."/>
        </authorList>
    </citation>
    <scope>NUCLEOTIDE SEQUENCE</scope>
    <source>
        <strain evidence="2">AArc-S</strain>
    </source>
</reference>
<keyword evidence="1" id="KW-0812">Transmembrane</keyword>
<keyword evidence="3" id="KW-1185">Reference proteome</keyword>
<feature type="transmembrane region" description="Helical" evidence="1">
    <location>
        <begin position="48"/>
        <end position="66"/>
    </location>
</feature>
<evidence type="ECO:0000313" key="2">
    <source>
        <dbReference type="EMBL" id="QSG03442.1"/>
    </source>
</evidence>
<dbReference type="EMBL" id="CP064786">
    <property type="protein sequence ID" value="QSG03442.1"/>
    <property type="molecule type" value="Genomic_DNA"/>
</dbReference>
<sequence>MIPMQRPISPSWLVVGFVTATIGLGPVAQSSAGAWVGNWFRGIGEAGRAVAIVVFVLTLWGTVFALEPPISVLASTIAGAVAALALYVIVFVVLSGSIEGWTTPQDGS</sequence>
<organism evidence="2 3">
    <name type="scientific">Natranaeroarchaeum sulfidigenes</name>
    <dbReference type="NCBI Taxonomy" id="2784880"/>
    <lineage>
        <taxon>Archaea</taxon>
        <taxon>Methanobacteriati</taxon>
        <taxon>Methanobacteriota</taxon>
        <taxon>Stenosarchaea group</taxon>
        <taxon>Halobacteria</taxon>
        <taxon>Halobacteriales</taxon>
        <taxon>Natronoarchaeaceae</taxon>
        <taxon>Natranaeroarchaeum</taxon>
    </lineage>
</organism>
<evidence type="ECO:0000256" key="1">
    <source>
        <dbReference type="SAM" id="Phobius"/>
    </source>
</evidence>
<evidence type="ECO:0000313" key="3">
    <source>
        <dbReference type="Proteomes" id="UP000663586"/>
    </source>
</evidence>
<keyword evidence="1" id="KW-0472">Membrane</keyword>
<keyword evidence="1" id="KW-1133">Transmembrane helix</keyword>
<dbReference type="KEGG" id="hara:AArcS_2245"/>
<protein>
    <submittedName>
        <fullName evidence="2">Putative membrane protein</fullName>
    </submittedName>
</protein>
<dbReference type="Proteomes" id="UP000663586">
    <property type="component" value="Chromosome"/>
</dbReference>